<feature type="domain" description="SecA family profile" evidence="4">
    <location>
        <begin position="91"/>
        <end position="778"/>
    </location>
</feature>
<gene>
    <name evidence="5" type="ORF">JOQ06_020301</name>
</gene>
<dbReference type="Gene3D" id="3.40.50.300">
    <property type="entry name" value="P-loop containing nucleotide triphosphate hydrolases"/>
    <property type="match status" value="1"/>
</dbReference>
<dbReference type="GO" id="GO:0016020">
    <property type="term" value="C:membrane"/>
    <property type="evidence" value="ECO:0007669"/>
    <property type="project" value="InterPro"/>
</dbReference>
<evidence type="ECO:0000259" key="3">
    <source>
        <dbReference type="PROSITE" id="PS51192"/>
    </source>
</evidence>
<keyword evidence="2" id="KW-0811">Translocation</keyword>
<dbReference type="SMART" id="SM00957">
    <property type="entry name" value="SecA_DEAD"/>
    <property type="match status" value="1"/>
</dbReference>
<dbReference type="PANTHER" id="PTHR30612:SF0">
    <property type="entry name" value="CHLOROPLAST PROTEIN-TRANSPORTING ATPASE"/>
    <property type="match status" value="1"/>
</dbReference>
<dbReference type="Gene3D" id="3.90.1440.10">
    <property type="entry name" value="SecA, preprotein cross-linking domain"/>
    <property type="match status" value="1"/>
</dbReference>
<dbReference type="GO" id="GO:0017038">
    <property type="term" value="P:protein import"/>
    <property type="evidence" value="ECO:0007669"/>
    <property type="project" value="InterPro"/>
</dbReference>
<dbReference type="InterPro" id="IPR014001">
    <property type="entry name" value="Helicase_ATP-bd"/>
</dbReference>
<evidence type="ECO:0000259" key="4">
    <source>
        <dbReference type="PROSITE" id="PS51196"/>
    </source>
</evidence>
<name>A0AAD6BTE9_9TELE</name>
<sequence>MSEPDSSDEELVERLFSTLIAFSLVSPKIILNKLQGLVRNIQWSTEDVTELFKALLERFDSTTQDRSHLFSWMLNMLQCIEINYITQGWKSQTGKTLIQLVRDKSVTDEHLKKKLADAPEKSLDEILEEIRQQKLSHIDDKLLKDVRDIVSAVDEDLTPPSDGSKRNDLKKVLLNLCRAVEKSQKFKPRLTQMVSWCIMALSKPGQLIQVGTGEGKSCIIAMFAAFGALKGEEVDIFTSSPVLAERDFKVWEGFYDELKIHVNCNTNKQVEHLKKCYECEVVYGTAEAFAGHWLCKRFERIDTFELRKFQCAIVDEVDSLMLDKGNHFVYIASDMPALQHLNPLLAFIWRTSKKYSDGSKVRAVEEDIKHALHFTPCELNEDRIACYVPGFLADLVNSKLKVWIENAFKAQTMTEDREYTLEKHGIVPVYYSSTGVVENFRVMPDGLQQFLEMKHKYKLSDMTAITNYMSNVGLFMKYKDQIFGISGTLGQQAETDTLERIYDVKTCQIPAFKRRKLFEVEGVITVKEVRDDLVAKELSSFSECEIPNIKKKESLFKQYLDTLDEEYQISDNKPAASDVSALNEFWGIWLLTNFNENESTSNLENKLREDLETARQKLRRRESPSSNLHHYTAFVNELRKRGQLADSIMMYTKAIQEDHCWAAIAYYNRAFASLSQQERQQDPNCIDQALEDLQNALKSVELHCEQIMFTHIYSKDIMDLCSDSVDRFDSHVNQIPGVAVFQRTAQSPLISAERRTDADGSPSLILYCSYVGMTGVVK</sequence>
<reference evidence="5" key="1">
    <citation type="submission" date="2022-11" db="EMBL/GenBank/DDBJ databases">
        <title>Chromosome-level genome of Pogonophryne albipinna.</title>
        <authorList>
            <person name="Jo E."/>
        </authorList>
    </citation>
    <scope>NUCLEOTIDE SEQUENCE</scope>
    <source>
        <strain evidence="5">SGF0006</strain>
        <tissue evidence="5">Muscle</tissue>
    </source>
</reference>
<dbReference type="PROSITE" id="PS51192">
    <property type="entry name" value="HELICASE_ATP_BIND_1"/>
    <property type="match status" value="1"/>
</dbReference>
<dbReference type="InterPro" id="IPR027417">
    <property type="entry name" value="P-loop_NTPase"/>
</dbReference>
<keyword evidence="6" id="KW-1185">Reference proteome</keyword>
<proteinExistence type="predicted"/>
<evidence type="ECO:0000313" key="6">
    <source>
        <dbReference type="Proteomes" id="UP001219934"/>
    </source>
</evidence>
<dbReference type="PANTHER" id="PTHR30612">
    <property type="entry name" value="SECA INNER MEMBRANE COMPONENT OF SEC PROTEIN SECRETION SYSTEM"/>
    <property type="match status" value="1"/>
</dbReference>
<dbReference type="EMBL" id="JAPTMU010000001">
    <property type="protein sequence ID" value="KAJ4948778.1"/>
    <property type="molecule type" value="Genomic_DNA"/>
</dbReference>
<dbReference type="InterPro" id="IPR014018">
    <property type="entry name" value="SecA_motor_DEAD"/>
</dbReference>
<evidence type="ECO:0000256" key="1">
    <source>
        <dbReference type="ARBA" id="ARBA00022927"/>
    </source>
</evidence>
<feature type="domain" description="Helicase ATP-binding" evidence="3">
    <location>
        <begin position="197"/>
        <end position="347"/>
    </location>
</feature>
<keyword evidence="1" id="KW-0813">Transport</keyword>
<protein>
    <submittedName>
        <fullName evidence="5">Uncharacterized protein</fullName>
    </submittedName>
</protein>
<dbReference type="InterPro" id="IPR000185">
    <property type="entry name" value="SecA"/>
</dbReference>
<evidence type="ECO:0000313" key="5">
    <source>
        <dbReference type="EMBL" id="KAJ4948778.1"/>
    </source>
</evidence>
<dbReference type="GO" id="GO:0006605">
    <property type="term" value="P:protein targeting"/>
    <property type="evidence" value="ECO:0007669"/>
    <property type="project" value="InterPro"/>
</dbReference>
<dbReference type="SUPFAM" id="SSF48452">
    <property type="entry name" value="TPR-like"/>
    <property type="match status" value="1"/>
</dbReference>
<accession>A0AAD6BTE9</accession>
<dbReference type="SUPFAM" id="SSF52540">
    <property type="entry name" value="P-loop containing nucleoside triphosphate hydrolases"/>
    <property type="match status" value="1"/>
</dbReference>
<dbReference type="Pfam" id="PF07517">
    <property type="entry name" value="SecA_DEAD"/>
    <property type="match status" value="1"/>
</dbReference>
<dbReference type="InterPro" id="IPR011115">
    <property type="entry name" value="SecA_DEAD"/>
</dbReference>
<evidence type="ECO:0000256" key="2">
    <source>
        <dbReference type="ARBA" id="ARBA00023010"/>
    </source>
</evidence>
<keyword evidence="1" id="KW-0653">Protein transport</keyword>
<dbReference type="InterPro" id="IPR011990">
    <property type="entry name" value="TPR-like_helical_dom_sf"/>
</dbReference>
<dbReference type="AlphaFoldDB" id="A0AAD6BTE9"/>
<dbReference type="Proteomes" id="UP001219934">
    <property type="component" value="Unassembled WGS sequence"/>
</dbReference>
<dbReference type="PROSITE" id="PS51196">
    <property type="entry name" value="SECA_MOTOR_DEAD"/>
    <property type="match status" value="1"/>
</dbReference>
<dbReference type="GO" id="GO:0006886">
    <property type="term" value="P:intracellular protein transport"/>
    <property type="evidence" value="ECO:0007669"/>
    <property type="project" value="InterPro"/>
</dbReference>
<organism evidence="5 6">
    <name type="scientific">Pogonophryne albipinna</name>
    <dbReference type="NCBI Taxonomy" id="1090488"/>
    <lineage>
        <taxon>Eukaryota</taxon>
        <taxon>Metazoa</taxon>
        <taxon>Chordata</taxon>
        <taxon>Craniata</taxon>
        <taxon>Vertebrata</taxon>
        <taxon>Euteleostomi</taxon>
        <taxon>Actinopterygii</taxon>
        <taxon>Neopterygii</taxon>
        <taxon>Teleostei</taxon>
        <taxon>Neoteleostei</taxon>
        <taxon>Acanthomorphata</taxon>
        <taxon>Eupercaria</taxon>
        <taxon>Perciformes</taxon>
        <taxon>Notothenioidei</taxon>
        <taxon>Pogonophryne</taxon>
    </lineage>
</organism>
<dbReference type="Gene3D" id="1.25.40.10">
    <property type="entry name" value="Tetratricopeptide repeat domain"/>
    <property type="match status" value="1"/>
</dbReference>
<dbReference type="GO" id="GO:0005524">
    <property type="term" value="F:ATP binding"/>
    <property type="evidence" value="ECO:0007669"/>
    <property type="project" value="InterPro"/>
</dbReference>
<comment type="caution">
    <text evidence="5">The sequence shown here is derived from an EMBL/GenBank/DDBJ whole genome shotgun (WGS) entry which is preliminary data.</text>
</comment>